<reference evidence="2 3" key="1">
    <citation type="journal article" date="2016" name="Nat. Commun.">
        <title>Thousands of microbial genomes shed light on interconnected biogeochemical processes in an aquifer system.</title>
        <authorList>
            <person name="Anantharaman K."/>
            <person name="Brown C.T."/>
            <person name="Hug L.A."/>
            <person name="Sharon I."/>
            <person name="Castelle C.J."/>
            <person name="Probst A.J."/>
            <person name="Thomas B.C."/>
            <person name="Singh A."/>
            <person name="Wilkins M.J."/>
            <person name="Karaoz U."/>
            <person name="Brodie E.L."/>
            <person name="Williams K.H."/>
            <person name="Hubbard S.S."/>
            <person name="Banfield J.F."/>
        </authorList>
    </citation>
    <scope>NUCLEOTIDE SEQUENCE [LARGE SCALE GENOMIC DNA]</scope>
</reference>
<evidence type="ECO:0000313" key="2">
    <source>
        <dbReference type="EMBL" id="OGZ58091.1"/>
    </source>
</evidence>
<dbReference type="Proteomes" id="UP000177932">
    <property type="component" value="Unassembled WGS sequence"/>
</dbReference>
<gene>
    <name evidence="2" type="ORF">A2827_02600</name>
</gene>
<keyword evidence="1" id="KW-0812">Transmembrane</keyword>
<evidence type="ECO:0000313" key="3">
    <source>
        <dbReference type="Proteomes" id="UP000177932"/>
    </source>
</evidence>
<proteinExistence type="predicted"/>
<dbReference type="EMBL" id="MHOD01000014">
    <property type="protein sequence ID" value="OGZ58091.1"/>
    <property type="molecule type" value="Genomic_DNA"/>
</dbReference>
<dbReference type="AlphaFoldDB" id="A0A1G2H757"/>
<accession>A0A1G2H757</accession>
<comment type="caution">
    <text evidence="2">The sequence shown here is derived from an EMBL/GenBank/DDBJ whole genome shotgun (WGS) entry which is preliminary data.</text>
</comment>
<feature type="transmembrane region" description="Helical" evidence="1">
    <location>
        <begin position="108"/>
        <end position="133"/>
    </location>
</feature>
<keyword evidence="1" id="KW-0472">Membrane</keyword>
<sequence>MVVPIAAVAAARQRGLAAARNAREKAKQNLKKTPQGSADDASAEKNRPSLAEIALFAGPIAALNDALDIFEITIIGKLVIILIDFVTAAILFLWFWIRVGSNPQRKTVTMLITFFAELGLGVGIFPMWLILVINARTGWFNLIFKMPEKLLSL</sequence>
<organism evidence="2 3">
    <name type="scientific">Candidatus Spechtbacteria bacterium RIFCSPHIGHO2_01_FULL_43_30</name>
    <dbReference type="NCBI Taxonomy" id="1802158"/>
    <lineage>
        <taxon>Bacteria</taxon>
        <taxon>Candidatus Spechtiibacteriota</taxon>
    </lineage>
</organism>
<dbReference type="STRING" id="1802158.A2827_02600"/>
<evidence type="ECO:0000256" key="1">
    <source>
        <dbReference type="SAM" id="Phobius"/>
    </source>
</evidence>
<protein>
    <submittedName>
        <fullName evidence="2">Uncharacterized protein</fullName>
    </submittedName>
</protein>
<keyword evidence="1" id="KW-1133">Transmembrane helix</keyword>
<feature type="transmembrane region" description="Helical" evidence="1">
    <location>
        <begin position="74"/>
        <end position="96"/>
    </location>
</feature>
<name>A0A1G2H757_9BACT</name>